<feature type="transmembrane region" description="Helical" evidence="6">
    <location>
        <begin position="722"/>
        <end position="755"/>
    </location>
</feature>
<feature type="transmembrane region" description="Helical" evidence="6">
    <location>
        <begin position="293"/>
        <end position="314"/>
    </location>
</feature>
<evidence type="ECO:0000256" key="1">
    <source>
        <dbReference type="ARBA" id="ARBA00004651"/>
    </source>
</evidence>
<feature type="transmembrane region" description="Helical" evidence="6">
    <location>
        <begin position="775"/>
        <end position="795"/>
    </location>
</feature>
<evidence type="ECO:0000256" key="6">
    <source>
        <dbReference type="SAM" id="Phobius"/>
    </source>
</evidence>
<feature type="domain" description="ABC3 transporter permease C-terminal" evidence="7">
    <location>
        <begin position="298"/>
        <end position="411"/>
    </location>
</feature>
<feature type="transmembrane region" description="Helical" evidence="6">
    <location>
        <begin position="348"/>
        <end position="374"/>
    </location>
</feature>
<dbReference type="RefSeq" id="WP_119758284.1">
    <property type="nucleotide sequence ID" value="NZ_CP032382.1"/>
</dbReference>
<sequence length="809" mass="90881">MIRFYITLAYRNLRKHMGYSFITIFGFALGIAGCLMIWKYVAFELSYDRFHKHADNIYRTTFTEYGKNQKDDWFATFGYGLGPALLNEIPEVENYVRIHPLYGSAALINFKTPSGESALFQEKSAYFVDSSFLDVFTYDVLLGDASHALDNPSSMVITESLAARYFGKQTNPVGQTVHVRMKDWGDGDFVVTAVIKDVPQNSQLQFNMLLSMHNLLQIEYYRDPSAAWTATDFVTYVKLTDNTDVKSLEAKTKRFMDKHTGTEPLGVTLSYQPLVDVNFSPDLNQAHGHLNTLYFFLLISLFILFIAWINYVNLSTARATERAKEVGIKKAMGVLKSQLVTQFMFESLLINFISVALALGLAVLLLPVLSTIVGKDISFDFTRPSLWVMLFGLFFFGSFISGVYPAFMLSSFRITDVLKGKTTKPGRSLSLRQALVVFQFTASLLLIAGTFIIYRQMNFMLTRDKGLNMDQMLIVNGPQICCDEASDQRMLSFKNELLKIAAIKSVTSSGAVPGGGFSFTTGMVVVGKEHEKEVREAIHVIWVDTDFIQTYGMQVIAGRPWNPDAVSDLSAVFINEAVLDRFGLGTAEQALHEKLVLGDGPPFSIQGVIKNFHWNSLKTGYVPILFRPQQANYNLFSIQLHANPHEAIAQVQSIYQDYFPGNPFEYYFLDDFFNQQYKDEKQFESIFILFSILAVSIACLGLWGLASFTMAQRSKEISIRKVLGATVASILSLLSGQFVKLLFIASLIALPIVWYGATEWIDHFAFKIGLTFDLFFVPFLVLSIVALGTVSFQIVRGANTNPANVLRSE</sequence>
<dbReference type="AlphaFoldDB" id="A0A385ST70"/>
<evidence type="ECO:0000313" key="10">
    <source>
        <dbReference type="Proteomes" id="UP000266183"/>
    </source>
</evidence>
<evidence type="ECO:0000259" key="7">
    <source>
        <dbReference type="Pfam" id="PF02687"/>
    </source>
</evidence>
<dbReference type="GO" id="GO:0005886">
    <property type="term" value="C:plasma membrane"/>
    <property type="evidence" value="ECO:0007669"/>
    <property type="project" value="UniProtKB-SubCell"/>
</dbReference>
<feature type="domain" description="ABC3 transporter permease C-terminal" evidence="7">
    <location>
        <begin position="688"/>
        <end position="791"/>
    </location>
</feature>
<dbReference type="InterPro" id="IPR050250">
    <property type="entry name" value="Macrolide_Exporter_MacB"/>
</dbReference>
<evidence type="ECO:0000259" key="8">
    <source>
        <dbReference type="Pfam" id="PF12704"/>
    </source>
</evidence>
<feature type="transmembrane region" description="Helical" evidence="6">
    <location>
        <begin position="386"/>
        <end position="412"/>
    </location>
</feature>
<dbReference type="Pfam" id="PF02687">
    <property type="entry name" value="FtsX"/>
    <property type="match status" value="2"/>
</dbReference>
<evidence type="ECO:0000256" key="2">
    <source>
        <dbReference type="ARBA" id="ARBA00022475"/>
    </source>
</evidence>
<dbReference type="PANTHER" id="PTHR30572">
    <property type="entry name" value="MEMBRANE COMPONENT OF TRANSPORTER-RELATED"/>
    <property type="match status" value="1"/>
</dbReference>
<keyword evidence="4 6" id="KW-1133">Transmembrane helix</keyword>
<dbReference type="InterPro" id="IPR003838">
    <property type="entry name" value="ABC3_permease_C"/>
</dbReference>
<feature type="transmembrane region" description="Helical" evidence="6">
    <location>
        <begin position="21"/>
        <end position="41"/>
    </location>
</feature>
<evidence type="ECO:0000256" key="4">
    <source>
        <dbReference type="ARBA" id="ARBA00022989"/>
    </source>
</evidence>
<dbReference type="GO" id="GO:0022857">
    <property type="term" value="F:transmembrane transporter activity"/>
    <property type="evidence" value="ECO:0007669"/>
    <property type="project" value="TreeGrafter"/>
</dbReference>
<evidence type="ECO:0000256" key="3">
    <source>
        <dbReference type="ARBA" id="ARBA00022692"/>
    </source>
</evidence>
<dbReference type="InterPro" id="IPR025857">
    <property type="entry name" value="MacB_PCD"/>
</dbReference>
<accession>A0A385ST70</accession>
<proteinExistence type="predicted"/>
<evidence type="ECO:0000256" key="5">
    <source>
        <dbReference type="ARBA" id="ARBA00023136"/>
    </source>
</evidence>
<dbReference type="EMBL" id="CP032382">
    <property type="protein sequence ID" value="AYB35033.1"/>
    <property type="molecule type" value="Genomic_DNA"/>
</dbReference>
<keyword evidence="2" id="KW-1003">Cell membrane</keyword>
<keyword evidence="5 6" id="KW-0472">Membrane</keyword>
<dbReference type="PANTHER" id="PTHR30572:SF18">
    <property type="entry name" value="ABC-TYPE MACROLIDE FAMILY EXPORT SYSTEM PERMEASE COMPONENT 2"/>
    <property type="match status" value="1"/>
</dbReference>
<keyword evidence="3 6" id="KW-0812">Transmembrane</keyword>
<reference evidence="10" key="1">
    <citation type="submission" date="2018-09" db="EMBL/GenBank/DDBJ databases">
        <title>Chryseolinea sp. KIS68-18 isolated from soil.</title>
        <authorList>
            <person name="Weon H.-Y."/>
            <person name="Kwon S.-W."/>
            <person name="Lee S.A."/>
        </authorList>
    </citation>
    <scope>NUCLEOTIDE SEQUENCE [LARGE SCALE GENOMIC DNA]</scope>
    <source>
        <strain evidence="10">KIS68-18</strain>
    </source>
</reference>
<keyword evidence="10" id="KW-1185">Reference proteome</keyword>
<evidence type="ECO:0000313" key="9">
    <source>
        <dbReference type="EMBL" id="AYB35033.1"/>
    </source>
</evidence>
<protein>
    <submittedName>
        <fullName evidence="9">ABC transporter permease</fullName>
    </submittedName>
</protein>
<gene>
    <name evidence="9" type="ORF">D4L85_32600</name>
</gene>
<comment type="subcellular location">
    <subcellularLocation>
        <location evidence="1">Cell membrane</location>
        <topology evidence="1">Multi-pass membrane protein</topology>
    </subcellularLocation>
</comment>
<dbReference type="Proteomes" id="UP000266183">
    <property type="component" value="Chromosome"/>
</dbReference>
<dbReference type="PROSITE" id="PS51257">
    <property type="entry name" value="PROKAR_LIPOPROTEIN"/>
    <property type="match status" value="1"/>
</dbReference>
<name>A0A385ST70_9BACT</name>
<feature type="domain" description="MacB-like periplasmic core" evidence="8">
    <location>
        <begin position="20"/>
        <end position="253"/>
    </location>
</feature>
<dbReference type="OrthoDB" id="5933722at2"/>
<dbReference type="Pfam" id="PF12704">
    <property type="entry name" value="MacB_PCD"/>
    <property type="match status" value="1"/>
</dbReference>
<dbReference type="KEGG" id="chk:D4L85_32600"/>
<organism evidence="9 10">
    <name type="scientific">Chryseolinea soli</name>
    <dbReference type="NCBI Taxonomy" id="2321403"/>
    <lineage>
        <taxon>Bacteria</taxon>
        <taxon>Pseudomonadati</taxon>
        <taxon>Bacteroidota</taxon>
        <taxon>Cytophagia</taxon>
        <taxon>Cytophagales</taxon>
        <taxon>Fulvivirgaceae</taxon>
        <taxon>Chryseolinea</taxon>
    </lineage>
</organism>
<feature type="transmembrane region" description="Helical" evidence="6">
    <location>
        <begin position="686"/>
        <end position="710"/>
    </location>
</feature>
<feature type="transmembrane region" description="Helical" evidence="6">
    <location>
        <begin position="433"/>
        <end position="454"/>
    </location>
</feature>